<reference evidence="2" key="1">
    <citation type="journal article" date="2023" name="G3 (Bethesda)">
        <title>Genome assembly and association tests identify interacting loci associated with vigor, precocity, and sex in interspecific pistachio rootstocks.</title>
        <authorList>
            <person name="Palmer W."/>
            <person name="Jacygrad E."/>
            <person name="Sagayaradj S."/>
            <person name="Cavanaugh K."/>
            <person name="Han R."/>
            <person name="Bertier L."/>
            <person name="Beede B."/>
            <person name="Kafkas S."/>
            <person name="Golino D."/>
            <person name="Preece J."/>
            <person name="Michelmore R."/>
        </authorList>
    </citation>
    <scope>NUCLEOTIDE SEQUENCE [LARGE SCALE GENOMIC DNA]</scope>
</reference>
<evidence type="ECO:0000313" key="2">
    <source>
        <dbReference type="Proteomes" id="UP001164250"/>
    </source>
</evidence>
<evidence type="ECO:0000313" key="1">
    <source>
        <dbReference type="EMBL" id="KAJ0096994.1"/>
    </source>
</evidence>
<comment type="caution">
    <text evidence="1">The sequence shown here is derived from an EMBL/GenBank/DDBJ whole genome shotgun (WGS) entry which is preliminary data.</text>
</comment>
<dbReference type="Proteomes" id="UP001164250">
    <property type="component" value="Chromosome 5"/>
</dbReference>
<name>A0ACC1BDQ5_9ROSI</name>
<gene>
    <name evidence="1" type="ORF">Patl1_27791</name>
</gene>
<accession>A0ACC1BDQ5</accession>
<organism evidence="1 2">
    <name type="scientific">Pistacia atlantica</name>
    <dbReference type="NCBI Taxonomy" id="434234"/>
    <lineage>
        <taxon>Eukaryota</taxon>
        <taxon>Viridiplantae</taxon>
        <taxon>Streptophyta</taxon>
        <taxon>Embryophyta</taxon>
        <taxon>Tracheophyta</taxon>
        <taxon>Spermatophyta</taxon>
        <taxon>Magnoliopsida</taxon>
        <taxon>eudicotyledons</taxon>
        <taxon>Gunneridae</taxon>
        <taxon>Pentapetalae</taxon>
        <taxon>rosids</taxon>
        <taxon>malvids</taxon>
        <taxon>Sapindales</taxon>
        <taxon>Anacardiaceae</taxon>
        <taxon>Pistacia</taxon>
    </lineage>
</organism>
<dbReference type="EMBL" id="CM047901">
    <property type="protein sequence ID" value="KAJ0096994.1"/>
    <property type="molecule type" value="Genomic_DNA"/>
</dbReference>
<keyword evidence="2" id="KW-1185">Reference proteome</keyword>
<proteinExistence type="predicted"/>
<sequence>MKAIRGTNHRNLVRLLGYCHEGPNRLLVGELRKVVGDEEVDKLELERMVNVALWCIQYEPPLRPSMKAFVSMLEGVADIPCLPSPTSFS</sequence>
<protein>
    <submittedName>
        <fullName evidence="1">Uncharacterized protein</fullName>
    </submittedName>
</protein>